<dbReference type="Proteomes" id="UP001295423">
    <property type="component" value="Unassembled WGS sequence"/>
</dbReference>
<protein>
    <recommendedName>
        <fullName evidence="3">DDE Tnp4 domain-containing protein</fullName>
    </recommendedName>
</protein>
<dbReference type="EMBL" id="CAKOGP040002429">
    <property type="protein sequence ID" value="CAJ1969827.1"/>
    <property type="molecule type" value="Genomic_DNA"/>
</dbReference>
<evidence type="ECO:0008006" key="3">
    <source>
        <dbReference type="Google" id="ProtNLM"/>
    </source>
</evidence>
<proteinExistence type="predicted"/>
<evidence type="ECO:0000313" key="2">
    <source>
        <dbReference type="Proteomes" id="UP001295423"/>
    </source>
</evidence>
<dbReference type="Pfam" id="PF04827">
    <property type="entry name" value="Plant_tran"/>
    <property type="match status" value="1"/>
</dbReference>
<organism evidence="1 2">
    <name type="scientific">Cylindrotheca closterium</name>
    <dbReference type="NCBI Taxonomy" id="2856"/>
    <lineage>
        <taxon>Eukaryota</taxon>
        <taxon>Sar</taxon>
        <taxon>Stramenopiles</taxon>
        <taxon>Ochrophyta</taxon>
        <taxon>Bacillariophyta</taxon>
        <taxon>Bacillariophyceae</taxon>
        <taxon>Bacillariophycidae</taxon>
        <taxon>Bacillariales</taxon>
        <taxon>Bacillariaceae</taxon>
        <taxon>Cylindrotheca</taxon>
    </lineage>
</organism>
<comment type="caution">
    <text evidence="1">The sequence shown here is derived from an EMBL/GenBank/DDBJ whole genome shotgun (WGS) entry which is preliminary data.</text>
</comment>
<dbReference type="InterPro" id="IPR006912">
    <property type="entry name" value="Harbinger_derived_prot"/>
</dbReference>
<dbReference type="PANTHER" id="PTHR47150:SF6">
    <property type="entry name" value="OS01G0872900 PROTEIN"/>
    <property type="match status" value="1"/>
</dbReference>
<accession>A0AAD2PY31</accession>
<dbReference type="AlphaFoldDB" id="A0AAD2PY31"/>
<keyword evidence="2" id="KW-1185">Reference proteome</keyword>
<reference evidence="1" key="1">
    <citation type="submission" date="2023-08" db="EMBL/GenBank/DDBJ databases">
        <authorList>
            <person name="Audoor S."/>
            <person name="Bilcke G."/>
        </authorList>
    </citation>
    <scope>NUCLEOTIDE SEQUENCE</scope>
</reference>
<evidence type="ECO:0000313" key="1">
    <source>
        <dbReference type="EMBL" id="CAJ1969827.1"/>
    </source>
</evidence>
<dbReference type="PANTHER" id="PTHR47150">
    <property type="entry name" value="OS12G0169200 PROTEIN"/>
    <property type="match status" value="1"/>
</dbReference>
<name>A0AAD2PY31_9STRA</name>
<gene>
    <name evidence="1" type="ORF">CYCCA115_LOCUS23905</name>
</gene>
<sequence length="422" mass="48110">MLLIADKLEYEEEQEETAEEFEENRLRRRYEHTAGRPQTPRKRFNHGQAKQNILHDWLGPSPLYSDEEFKGKFRISRARFQKILEDVKGLNKSFYSEARNITNQPVASIEARLLLALECLDYGVSAKSMATHYKMSANLAIQACKEFDNVIGELYEEEFLRVPTAEDLRNISKLHESKFGVKGLFAFLDCCHSQWHKCPKAHQGSYKGKEGKTTIVLEAASDYNRWFWHTAYGFTGAMNDINILRRSPLIERLIDGSFVQVEKQSGVVPFQIGENEFDKCFFLTDGIYPKYSRFVKGLSAPISHADKSFNSWQEGARKAIEGAFGNLEQKFKFFSSPINLWNVDTIAKRVRTCLILHNMTVSDRVMNGDVNARYDPSASVQHTAVHVNGDTGARHNDAAHLVIGANVEVTLADDMVQLWKSL</sequence>